<gene>
    <name evidence="4" type="ORF">CTEN210_01453</name>
</gene>
<dbReference type="PANTHER" id="PTHR30383">
    <property type="entry name" value="THIOESTERASE 1/PROTEASE 1/LYSOPHOSPHOLIPASE L1"/>
    <property type="match status" value="1"/>
</dbReference>
<dbReference type="Gene3D" id="3.40.50.1110">
    <property type="entry name" value="SGNH hydrolase"/>
    <property type="match status" value="1"/>
</dbReference>
<protein>
    <recommendedName>
        <fullName evidence="3">SGNH hydrolase-type esterase domain-containing protein</fullName>
    </recommendedName>
</protein>
<comment type="caution">
    <text evidence="4">The sequence shown here is derived from an EMBL/GenBank/DDBJ whole genome shotgun (WGS) entry which is preliminary data.</text>
</comment>
<name>A0AAD3CG23_9STRA</name>
<keyword evidence="2" id="KW-1133">Transmembrane helix</keyword>
<dbReference type="PANTHER" id="PTHR30383:SF32">
    <property type="entry name" value="SGNH-HYDROLASE"/>
    <property type="match status" value="1"/>
</dbReference>
<dbReference type="Pfam" id="PF13472">
    <property type="entry name" value="Lipase_GDSL_2"/>
    <property type="match status" value="1"/>
</dbReference>
<feature type="region of interest" description="Disordered" evidence="1">
    <location>
        <begin position="393"/>
        <end position="430"/>
    </location>
</feature>
<sequence>MKIPKNDTSYDEEDMHNLVTNEGPADHQVKQKPNPIVNCIFTGIAYVQYFWIYHRAESILAMILFVAVSLSVTGVIEAYEKGQHNKHEHTIGHDYSEIKSSLELKLGQIDHWCLDGTDKHCPTCDDPTKASARAENKWWGRKYMSNVNAAKDYLKTHDSIDVIFLGDSNVEARSGTFKGGTGANEVDNDKEGEVTGGKLVDTLVRSKKKFEKFFDKANGGDYNGLALGISGDTSPNLLWRIKENEFSGLKPQVWWIQVGSNDLLSTNCSEEITIMGILRNVEELLSRNDGATIVINSILPVATRSSLSLEGKHIRNKFWVAIKLVNKRLKNFALKHPGVKFFDASEILTEKRQGNTYMIKKYFTDKVHLSPEGQEALAQAQVNTMKAIMAKKAEKASGSLPSQQTGGGNYRDPNGNAASSQNTVQGDGANFHEYTGDDLYGYPMDDFDDWFGSFGN</sequence>
<dbReference type="AlphaFoldDB" id="A0AAD3CG23"/>
<dbReference type="InterPro" id="IPR051532">
    <property type="entry name" value="Ester_Hydrolysis_Enzymes"/>
</dbReference>
<reference evidence="4 5" key="1">
    <citation type="journal article" date="2021" name="Sci. Rep.">
        <title>The genome of the diatom Chaetoceros tenuissimus carries an ancient integrated fragment of an extant virus.</title>
        <authorList>
            <person name="Hongo Y."/>
            <person name="Kimura K."/>
            <person name="Takaki Y."/>
            <person name="Yoshida Y."/>
            <person name="Baba S."/>
            <person name="Kobayashi G."/>
            <person name="Nagasaki K."/>
            <person name="Hano T."/>
            <person name="Tomaru Y."/>
        </authorList>
    </citation>
    <scope>NUCLEOTIDE SEQUENCE [LARGE SCALE GENOMIC DNA]</scope>
    <source>
        <strain evidence="4 5">NIES-3715</strain>
    </source>
</reference>
<evidence type="ECO:0000256" key="1">
    <source>
        <dbReference type="SAM" id="MobiDB-lite"/>
    </source>
</evidence>
<keyword evidence="2" id="KW-0812">Transmembrane</keyword>
<dbReference type="Proteomes" id="UP001054902">
    <property type="component" value="Unassembled WGS sequence"/>
</dbReference>
<feature type="compositionally biased region" description="Polar residues" evidence="1">
    <location>
        <begin position="416"/>
        <end position="425"/>
    </location>
</feature>
<feature type="transmembrane region" description="Helical" evidence="2">
    <location>
        <begin position="36"/>
        <end position="53"/>
    </location>
</feature>
<dbReference type="SUPFAM" id="SSF52266">
    <property type="entry name" value="SGNH hydrolase"/>
    <property type="match status" value="1"/>
</dbReference>
<evidence type="ECO:0000259" key="3">
    <source>
        <dbReference type="Pfam" id="PF13472"/>
    </source>
</evidence>
<evidence type="ECO:0000313" key="4">
    <source>
        <dbReference type="EMBL" id="GFH44979.1"/>
    </source>
</evidence>
<keyword evidence="2" id="KW-0472">Membrane</keyword>
<feature type="domain" description="SGNH hydrolase-type esterase" evidence="3">
    <location>
        <begin position="210"/>
        <end position="376"/>
    </location>
</feature>
<evidence type="ECO:0000313" key="5">
    <source>
        <dbReference type="Proteomes" id="UP001054902"/>
    </source>
</evidence>
<organism evidence="4 5">
    <name type="scientific">Chaetoceros tenuissimus</name>
    <dbReference type="NCBI Taxonomy" id="426638"/>
    <lineage>
        <taxon>Eukaryota</taxon>
        <taxon>Sar</taxon>
        <taxon>Stramenopiles</taxon>
        <taxon>Ochrophyta</taxon>
        <taxon>Bacillariophyta</taxon>
        <taxon>Coscinodiscophyceae</taxon>
        <taxon>Chaetocerotophycidae</taxon>
        <taxon>Chaetocerotales</taxon>
        <taxon>Chaetocerotaceae</taxon>
        <taxon>Chaetoceros</taxon>
    </lineage>
</organism>
<proteinExistence type="predicted"/>
<accession>A0AAD3CG23</accession>
<dbReference type="InterPro" id="IPR036514">
    <property type="entry name" value="SGNH_hydro_sf"/>
</dbReference>
<dbReference type="InterPro" id="IPR013830">
    <property type="entry name" value="SGNH_hydro"/>
</dbReference>
<dbReference type="EMBL" id="BLLK01000020">
    <property type="protein sequence ID" value="GFH44979.1"/>
    <property type="molecule type" value="Genomic_DNA"/>
</dbReference>
<dbReference type="GO" id="GO:0004622">
    <property type="term" value="F:phosphatidylcholine lysophospholipase activity"/>
    <property type="evidence" value="ECO:0007669"/>
    <property type="project" value="TreeGrafter"/>
</dbReference>
<keyword evidence="5" id="KW-1185">Reference proteome</keyword>
<evidence type="ECO:0000256" key="2">
    <source>
        <dbReference type="SAM" id="Phobius"/>
    </source>
</evidence>